<sequence length="136" mass="15461">MPEYVGRASPSWMGDGDRPEWSNGIGHWEETALSLLARRSKNSDTMALEGDQEHGPSNKREISIPYLDINADEHHTSQQSGRRADIRYGIDELKTSGFPGRETLTDSQSDLALDRYMLCSSWAPRFEAWLHQGLRR</sequence>
<dbReference type="Proteomes" id="UP000219338">
    <property type="component" value="Unassembled WGS sequence"/>
</dbReference>
<feature type="region of interest" description="Disordered" evidence="1">
    <location>
        <begin position="1"/>
        <end position="24"/>
    </location>
</feature>
<proteinExistence type="predicted"/>
<protein>
    <submittedName>
        <fullName evidence="2">Uncharacterized protein</fullName>
    </submittedName>
</protein>
<keyword evidence="3" id="KW-1185">Reference proteome</keyword>
<name>A0A284R8Z6_ARMOS</name>
<evidence type="ECO:0000256" key="1">
    <source>
        <dbReference type="SAM" id="MobiDB-lite"/>
    </source>
</evidence>
<gene>
    <name evidence="2" type="ORF">ARMOST_08570</name>
</gene>
<evidence type="ECO:0000313" key="3">
    <source>
        <dbReference type="Proteomes" id="UP000219338"/>
    </source>
</evidence>
<accession>A0A284R8Z6</accession>
<reference evidence="3" key="1">
    <citation type="journal article" date="2017" name="Nat. Ecol. Evol.">
        <title>Genome expansion and lineage-specific genetic innovations in the forest pathogenic fungi Armillaria.</title>
        <authorList>
            <person name="Sipos G."/>
            <person name="Prasanna A.N."/>
            <person name="Walter M.C."/>
            <person name="O'Connor E."/>
            <person name="Balint B."/>
            <person name="Krizsan K."/>
            <person name="Kiss B."/>
            <person name="Hess J."/>
            <person name="Varga T."/>
            <person name="Slot J."/>
            <person name="Riley R."/>
            <person name="Boka B."/>
            <person name="Rigling D."/>
            <person name="Barry K."/>
            <person name="Lee J."/>
            <person name="Mihaltcheva S."/>
            <person name="LaButti K."/>
            <person name="Lipzen A."/>
            <person name="Waldron R."/>
            <person name="Moloney N.M."/>
            <person name="Sperisen C."/>
            <person name="Kredics L."/>
            <person name="Vagvoelgyi C."/>
            <person name="Patrignani A."/>
            <person name="Fitzpatrick D."/>
            <person name="Nagy I."/>
            <person name="Doyle S."/>
            <person name="Anderson J.B."/>
            <person name="Grigoriev I.V."/>
            <person name="Gueldener U."/>
            <person name="Muensterkoetter M."/>
            <person name="Nagy L.G."/>
        </authorList>
    </citation>
    <scope>NUCLEOTIDE SEQUENCE [LARGE SCALE GENOMIC DNA]</scope>
    <source>
        <strain evidence="3">C18/9</strain>
    </source>
</reference>
<organism evidence="2 3">
    <name type="scientific">Armillaria ostoyae</name>
    <name type="common">Armillaria root rot fungus</name>
    <dbReference type="NCBI Taxonomy" id="47428"/>
    <lineage>
        <taxon>Eukaryota</taxon>
        <taxon>Fungi</taxon>
        <taxon>Dikarya</taxon>
        <taxon>Basidiomycota</taxon>
        <taxon>Agaricomycotina</taxon>
        <taxon>Agaricomycetes</taxon>
        <taxon>Agaricomycetidae</taxon>
        <taxon>Agaricales</taxon>
        <taxon>Marasmiineae</taxon>
        <taxon>Physalacriaceae</taxon>
        <taxon>Armillaria</taxon>
    </lineage>
</organism>
<evidence type="ECO:0000313" key="2">
    <source>
        <dbReference type="EMBL" id="SJL05204.1"/>
    </source>
</evidence>
<dbReference type="AlphaFoldDB" id="A0A284R8Z6"/>
<dbReference type="EMBL" id="FUEG01000006">
    <property type="protein sequence ID" value="SJL05204.1"/>
    <property type="molecule type" value="Genomic_DNA"/>
</dbReference>